<feature type="compositionally biased region" description="Basic and acidic residues" evidence="1">
    <location>
        <begin position="207"/>
        <end position="217"/>
    </location>
</feature>
<evidence type="ECO:0000313" key="2">
    <source>
        <dbReference type="Proteomes" id="UP000235220"/>
    </source>
</evidence>
<sequence length="379" mass="41167">MAATVSPWAKPGAWALDSEQHEAELHQLQQNENQPISGIPTEPLADFPSLSAAATSKSKKKKSQTISLAEFTAKPTQPSYQQQPQGLTPEEFLALPTGPRERSAEELDRNRLGGGFRSYGSNDSSNSRWGSSRVSDEPRRNGSFNRDRESAPSRADEIDNWAAEKKSTVGSNGFERRERGGGFFNSQSRADDTDNWGSNKAFVPSADGRRSGGERKVGFASDGGADSDNWAKNKKEVSSVGGAGTERPRLNLQPRTLPVSNGDKQEAAGIVSKPSRGSNPFGEARPREDVLAEKGKDWKKIDEQLEATKMKEVAEKADGSSSFGKRGFGLGNVRAAGVEDNRTWRRPESVESRPQSAEKIENIPGEEKSGELICCDAEI</sequence>
<feature type="compositionally biased region" description="Polar residues" evidence="1">
    <location>
        <begin position="74"/>
        <end position="86"/>
    </location>
</feature>
<keyword evidence="3" id="KW-0648">Protein biosynthesis</keyword>
<dbReference type="GO" id="GO:0003743">
    <property type="term" value="F:translation initiation factor activity"/>
    <property type="evidence" value="ECO:0000318"/>
    <property type="project" value="GO_Central"/>
</dbReference>
<feature type="compositionally biased region" description="Low complexity" evidence="1">
    <location>
        <begin position="120"/>
        <end position="133"/>
    </location>
</feature>
<evidence type="ECO:0000313" key="3">
    <source>
        <dbReference type="RefSeq" id="XP_018823837.1"/>
    </source>
</evidence>
<proteinExistence type="predicted"/>
<reference evidence="3" key="1">
    <citation type="submission" date="2025-08" db="UniProtKB">
        <authorList>
            <consortium name="RefSeq"/>
        </authorList>
    </citation>
    <scope>IDENTIFICATION</scope>
    <source>
        <tissue evidence="3">Leaves</tissue>
    </source>
</reference>
<dbReference type="FunCoup" id="A0A2I4EWR0">
    <property type="interactions" value="216"/>
</dbReference>
<dbReference type="AlphaFoldDB" id="A0A2I4EWR0"/>
<feature type="compositionally biased region" description="Basic and acidic residues" evidence="1">
    <location>
        <begin position="134"/>
        <end position="167"/>
    </location>
</feature>
<dbReference type="STRING" id="51240.A0A2I4EWR0"/>
<dbReference type="RefSeq" id="XP_018823837.1">
    <property type="nucleotide sequence ID" value="XM_018968292.2"/>
</dbReference>
<protein>
    <submittedName>
        <fullName evidence="3">Eukaryotic translation initiation factor 4B3</fullName>
    </submittedName>
</protein>
<name>A0A2I4EWR0_JUGRE</name>
<dbReference type="GO" id="GO:0003729">
    <property type="term" value="F:mRNA binding"/>
    <property type="evidence" value="ECO:0000318"/>
    <property type="project" value="GO_Central"/>
</dbReference>
<keyword evidence="3" id="KW-0396">Initiation factor</keyword>
<gene>
    <name evidence="3" type="primary">LOC108993392</name>
</gene>
<keyword evidence="2" id="KW-1185">Reference proteome</keyword>
<feature type="compositionally biased region" description="Basic and acidic residues" evidence="1">
    <location>
        <begin position="99"/>
        <end position="111"/>
    </location>
</feature>
<dbReference type="GeneID" id="108993392"/>
<feature type="region of interest" description="Disordered" evidence="1">
    <location>
        <begin position="1"/>
        <end position="294"/>
    </location>
</feature>
<dbReference type="Pfam" id="PF06273">
    <property type="entry name" value="eIF-4B"/>
    <property type="match status" value="1"/>
</dbReference>
<organism evidence="2 3">
    <name type="scientific">Juglans regia</name>
    <name type="common">English walnut</name>
    <dbReference type="NCBI Taxonomy" id="51240"/>
    <lineage>
        <taxon>Eukaryota</taxon>
        <taxon>Viridiplantae</taxon>
        <taxon>Streptophyta</taxon>
        <taxon>Embryophyta</taxon>
        <taxon>Tracheophyta</taxon>
        <taxon>Spermatophyta</taxon>
        <taxon>Magnoliopsida</taxon>
        <taxon>eudicotyledons</taxon>
        <taxon>Gunneridae</taxon>
        <taxon>Pentapetalae</taxon>
        <taxon>rosids</taxon>
        <taxon>fabids</taxon>
        <taxon>Fagales</taxon>
        <taxon>Juglandaceae</taxon>
        <taxon>Juglans</taxon>
    </lineage>
</organism>
<dbReference type="PANTHER" id="PTHR32091:SF17">
    <property type="entry name" value="EUKARYOTIC TRANSLATION INITIATION FACTOR 4B3"/>
    <property type="match status" value="1"/>
</dbReference>
<feature type="region of interest" description="Disordered" evidence="1">
    <location>
        <begin position="339"/>
        <end position="368"/>
    </location>
</feature>
<feature type="compositionally biased region" description="Basic and acidic residues" evidence="1">
    <location>
        <begin position="284"/>
        <end position="294"/>
    </location>
</feature>
<dbReference type="OrthoDB" id="48651at2759"/>
<dbReference type="Gramene" id="Jr13_08700_p1">
    <property type="protein sequence ID" value="cds.Jr13_08700_p1"/>
    <property type="gene ID" value="Jr13_08700"/>
</dbReference>
<dbReference type="InterPro" id="IPR010433">
    <property type="entry name" value="EIF-4B_pln"/>
</dbReference>
<dbReference type="KEGG" id="jre:108993392"/>
<accession>A0A2I4EWR0</accession>
<dbReference type="Proteomes" id="UP000235220">
    <property type="component" value="Chromosome 13"/>
</dbReference>
<evidence type="ECO:0000256" key="1">
    <source>
        <dbReference type="SAM" id="MobiDB-lite"/>
    </source>
</evidence>
<dbReference type="PANTHER" id="PTHR32091">
    <property type="entry name" value="EUKARYOTIC TRANSLATION INITIATION FACTOR 4B"/>
    <property type="match status" value="1"/>
</dbReference>